<accession>A0A1H1W0C3</accession>
<dbReference type="AlphaFoldDB" id="A0A1H1W0C3"/>
<gene>
    <name evidence="9" type="ORF">SAMN04489812_3435</name>
</gene>
<feature type="transmembrane region" description="Helical" evidence="7">
    <location>
        <begin position="327"/>
        <end position="350"/>
    </location>
</feature>
<dbReference type="PANTHER" id="PTHR43163:SF6">
    <property type="entry name" value="DIPEPTIDE TRANSPORT SYSTEM PERMEASE PROTEIN DPPB-RELATED"/>
    <property type="match status" value="1"/>
</dbReference>
<protein>
    <submittedName>
        <fullName evidence="9">Peptide/nickel transport system permease protein</fullName>
    </submittedName>
</protein>
<dbReference type="CDD" id="cd06261">
    <property type="entry name" value="TM_PBP2"/>
    <property type="match status" value="1"/>
</dbReference>
<proteinExistence type="inferred from homology"/>
<evidence type="ECO:0000313" key="9">
    <source>
        <dbReference type="EMBL" id="SDS90534.1"/>
    </source>
</evidence>
<dbReference type="InterPro" id="IPR035906">
    <property type="entry name" value="MetI-like_sf"/>
</dbReference>
<evidence type="ECO:0000256" key="2">
    <source>
        <dbReference type="ARBA" id="ARBA00022448"/>
    </source>
</evidence>
<dbReference type="GO" id="GO:0005886">
    <property type="term" value="C:plasma membrane"/>
    <property type="evidence" value="ECO:0007669"/>
    <property type="project" value="UniProtKB-SubCell"/>
</dbReference>
<dbReference type="PROSITE" id="PS50928">
    <property type="entry name" value="ABC_TM1"/>
    <property type="match status" value="1"/>
</dbReference>
<evidence type="ECO:0000313" key="10">
    <source>
        <dbReference type="Proteomes" id="UP000199103"/>
    </source>
</evidence>
<keyword evidence="3" id="KW-1003">Cell membrane</keyword>
<evidence type="ECO:0000256" key="4">
    <source>
        <dbReference type="ARBA" id="ARBA00022692"/>
    </source>
</evidence>
<evidence type="ECO:0000256" key="5">
    <source>
        <dbReference type="ARBA" id="ARBA00022989"/>
    </source>
</evidence>
<feature type="transmembrane region" description="Helical" evidence="7">
    <location>
        <begin position="167"/>
        <end position="191"/>
    </location>
</feature>
<name>A0A1H1W0C3_9ACTN</name>
<feature type="transmembrane region" description="Helical" evidence="7">
    <location>
        <begin position="130"/>
        <end position="155"/>
    </location>
</feature>
<dbReference type="STRING" id="630515.SAMN04489812_3435"/>
<keyword evidence="6 7" id="KW-0472">Membrane</keyword>
<evidence type="ECO:0000259" key="8">
    <source>
        <dbReference type="PROSITE" id="PS50928"/>
    </source>
</evidence>
<evidence type="ECO:0000256" key="7">
    <source>
        <dbReference type="RuleBase" id="RU363032"/>
    </source>
</evidence>
<evidence type="ECO:0000256" key="1">
    <source>
        <dbReference type="ARBA" id="ARBA00004651"/>
    </source>
</evidence>
<keyword evidence="4 7" id="KW-0812">Transmembrane</keyword>
<dbReference type="RefSeq" id="WP_172836172.1">
    <property type="nucleotide sequence ID" value="NZ_LT629772.1"/>
</dbReference>
<dbReference type="Pfam" id="PF00528">
    <property type="entry name" value="BPD_transp_1"/>
    <property type="match status" value="1"/>
</dbReference>
<keyword evidence="2 7" id="KW-0813">Transport</keyword>
<dbReference type="PANTHER" id="PTHR43163">
    <property type="entry name" value="DIPEPTIDE TRANSPORT SYSTEM PERMEASE PROTEIN DPPB-RELATED"/>
    <property type="match status" value="1"/>
</dbReference>
<feature type="domain" description="ABC transmembrane type-1" evidence="8">
    <location>
        <begin position="131"/>
        <end position="343"/>
    </location>
</feature>
<dbReference type="EMBL" id="LT629772">
    <property type="protein sequence ID" value="SDS90534.1"/>
    <property type="molecule type" value="Genomic_DNA"/>
</dbReference>
<feature type="transmembrane region" description="Helical" evidence="7">
    <location>
        <begin position="37"/>
        <end position="54"/>
    </location>
</feature>
<evidence type="ECO:0000256" key="3">
    <source>
        <dbReference type="ARBA" id="ARBA00022475"/>
    </source>
</evidence>
<evidence type="ECO:0000256" key="6">
    <source>
        <dbReference type="ARBA" id="ARBA00023136"/>
    </source>
</evidence>
<dbReference type="InterPro" id="IPR000515">
    <property type="entry name" value="MetI-like"/>
</dbReference>
<organism evidence="9 10">
    <name type="scientific">Microlunatus soli</name>
    <dbReference type="NCBI Taxonomy" id="630515"/>
    <lineage>
        <taxon>Bacteria</taxon>
        <taxon>Bacillati</taxon>
        <taxon>Actinomycetota</taxon>
        <taxon>Actinomycetes</taxon>
        <taxon>Propionibacteriales</taxon>
        <taxon>Propionibacteriaceae</taxon>
        <taxon>Microlunatus</taxon>
    </lineage>
</organism>
<reference evidence="9 10" key="1">
    <citation type="submission" date="2016-10" db="EMBL/GenBank/DDBJ databases">
        <authorList>
            <person name="de Groot N.N."/>
        </authorList>
    </citation>
    <scope>NUCLEOTIDE SEQUENCE [LARGE SCALE GENOMIC DNA]</scope>
    <source>
        <strain evidence="9 10">DSM 21800</strain>
    </source>
</reference>
<comment type="subcellular location">
    <subcellularLocation>
        <location evidence="1 7">Cell membrane</location>
        <topology evidence="1 7">Multi-pass membrane protein</topology>
    </subcellularLocation>
</comment>
<sequence length="359" mass="38446">MTDQAVSATRADAVPGEAGAGRQRLGASGLTFLLRRIGFYLIAAWSAVTLNFLIPRLMPGSPADAVIASLQQKGAQLTPATVASIQKIFGQPDANLLQQYGDYLVQLAHFDLGVSTSSYPSPVSVLIGQALPWTLLLVGTTTVLAFLIGTGIGIICGWKSGSRLDSILSPLSTFMAAVPYFWVALFALWLFGFKLGWFPLAGGYDPNTPFGSSLTFWASTLKYGFLPAFTVVISASGGWLLGMRNMTITTTGEDYVLLARAKGLSPRRVIFSYAARNAVLPQFTSFALAIGSILGGALLTETVFTYPGVGYLMYHAVSNRDFPVMQGILLMTTLAVLLANFIADSVYVLLDPRTREQGE</sequence>
<feature type="transmembrane region" description="Helical" evidence="7">
    <location>
        <begin position="223"/>
        <end position="241"/>
    </location>
</feature>
<dbReference type="GO" id="GO:0055085">
    <property type="term" value="P:transmembrane transport"/>
    <property type="evidence" value="ECO:0007669"/>
    <property type="project" value="InterPro"/>
</dbReference>
<feature type="transmembrane region" description="Helical" evidence="7">
    <location>
        <begin position="286"/>
        <end position="307"/>
    </location>
</feature>
<keyword evidence="10" id="KW-1185">Reference proteome</keyword>
<dbReference type="Proteomes" id="UP000199103">
    <property type="component" value="Chromosome I"/>
</dbReference>
<keyword evidence="5 7" id="KW-1133">Transmembrane helix</keyword>
<comment type="similarity">
    <text evidence="7">Belongs to the binding-protein-dependent transport system permease family.</text>
</comment>
<dbReference type="SUPFAM" id="SSF161098">
    <property type="entry name" value="MetI-like"/>
    <property type="match status" value="1"/>
</dbReference>
<dbReference type="Gene3D" id="1.10.3720.10">
    <property type="entry name" value="MetI-like"/>
    <property type="match status" value="1"/>
</dbReference>